<keyword evidence="1" id="KW-0812">Transmembrane</keyword>
<feature type="transmembrane region" description="Helical" evidence="1">
    <location>
        <begin position="12"/>
        <end position="30"/>
    </location>
</feature>
<keyword evidence="1" id="KW-0472">Membrane</keyword>
<evidence type="ECO:0000313" key="4">
    <source>
        <dbReference type="Proteomes" id="UP000230802"/>
    </source>
</evidence>
<name>A0A2H0C328_9BACT</name>
<proteinExistence type="predicted"/>
<gene>
    <name evidence="3" type="ORF">COW96_03180</name>
</gene>
<reference evidence="3 4" key="1">
    <citation type="submission" date="2017-09" db="EMBL/GenBank/DDBJ databases">
        <title>Depth-based differentiation of microbial function through sediment-hosted aquifers and enrichment of novel symbionts in the deep terrestrial subsurface.</title>
        <authorList>
            <person name="Probst A.J."/>
            <person name="Ladd B."/>
            <person name="Jarett J.K."/>
            <person name="Geller-Mcgrath D.E."/>
            <person name="Sieber C.M."/>
            <person name="Emerson J.B."/>
            <person name="Anantharaman K."/>
            <person name="Thomas B.C."/>
            <person name="Malmstrom R."/>
            <person name="Stieglmeier M."/>
            <person name="Klingl A."/>
            <person name="Woyke T."/>
            <person name="Ryan C.M."/>
            <person name="Banfield J.F."/>
        </authorList>
    </citation>
    <scope>NUCLEOTIDE SEQUENCE [LARGE SCALE GENOMIC DNA]</scope>
    <source>
        <strain evidence="3">CG22_combo_CG10-13_8_21_14_all_33_16</strain>
    </source>
</reference>
<feature type="transmembrane region" description="Helical" evidence="1">
    <location>
        <begin position="59"/>
        <end position="79"/>
    </location>
</feature>
<dbReference type="SUPFAM" id="SSF53098">
    <property type="entry name" value="Ribonuclease H-like"/>
    <property type="match status" value="1"/>
</dbReference>
<evidence type="ECO:0000313" key="3">
    <source>
        <dbReference type="EMBL" id="PIP64325.1"/>
    </source>
</evidence>
<feature type="domain" description="Transposase IS4-like" evidence="2">
    <location>
        <begin position="28"/>
        <end position="238"/>
    </location>
</feature>
<protein>
    <recommendedName>
        <fullName evidence="2">Transposase IS4-like domain-containing protein</fullName>
    </recommendedName>
</protein>
<feature type="non-terminal residue" evidence="3">
    <location>
        <position position="1"/>
    </location>
</feature>
<dbReference type="InterPro" id="IPR002559">
    <property type="entry name" value="Transposase_11"/>
</dbReference>
<dbReference type="EMBL" id="PCTD01000138">
    <property type="protein sequence ID" value="PIP64325.1"/>
    <property type="molecule type" value="Genomic_DNA"/>
</dbReference>
<dbReference type="GO" id="GO:0004803">
    <property type="term" value="F:transposase activity"/>
    <property type="evidence" value="ECO:0007669"/>
    <property type="project" value="InterPro"/>
</dbReference>
<organism evidence="3 4">
    <name type="scientific">Candidatus Roizmanbacteria bacterium CG22_combo_CG10-13_8_21_14_all_33_16</name>
    <dbReference type="NCBI Taxonomy" id="1974859"/>
    <lineage>
        <taxon>Bacteria</taxon>
        <taxon>Candidatus Roizmaniibacteriota</taxon>
    </lineage>
</organism>
<evidence type="ECO:0000256" key="1">
    <source>
        <dbReference type="SAM" id="Phobius"/>
    </source>
</evidence>
<dbReference type="InterPro" id="IPR012337">
    <property type="entry name" value="RNaseH-like_sf"/>
</dbReference>
<dbReference type="AlphaFoldDB" id="A0A2H0C328"/>
<dbReference type="Gene3D" id="3.90.350.10">
    <property type="entry name" value="Transposase Inhibitor Protein From Tn5, Chain A, domain 1"/>
    <property type="match status" value="1"/>
</dbReference>
<sequence length="270" mass="31125">FLSSGFPWKKILLHLVQIWFGLLKGGYLIIDDTVLAKPYGKKFAHACYAYSSCLDKVVYGYHIVLLAWTNGFITIPLSFRFYQKGKESKVALAGELLKEAKTFFRMKPVAVLFDSWYGAAKLLDQIQSYQWFFYCQIKKNRVINAAAVSDDLVENGDHLIGPLTGTCMGFILKYEGKFFATNNLLSSHMRVIQSYRLRWKIEEVFRFLKSELHLEGCQARSIAAQQTHLVSCMVAYLLVQKEQQSLPDKTLYQIKHGWQLNKRLGNNRIK</sequence>
<evidence type="ECO:0000259" key="2">
    <source>
        <dbReference type="Pfam" id="PF01609"/>
    </source>
</evidence>
<dbReference type="GO" id="GO:0006313">
    <property type="term" value="P:DNA transposition"/>
    <property type="evidence" value="ECO:0007669"/>
    <property type="project" value="InterPro"/>
</dbReference>
<dbReference type="Proteomes" id="UP000230802">
    <property type="component" value="Unassembled WGS sequence"/>
</dbReference>
<dbReference type="GO" id="GO:0003677">
    <property type="term" value="F:DNA binding"/>
    <property type="evidence" value="ECO:0007669"/>
    <property type="project" value="InterPro"/>
</dbReference>
<feature type="non-terminal residue" evidence="3">
    <location>
        <position position="270"/>
    </location>
</feature>
<comment type="caution">
    <text evidence="3">The sequence shown here is derived from an EMBL/GenBank/DDBJ whole genome shotgun (WGS) entry which is preliminary data.</text>
</comment>
<accession>A0A2H0C328</accession>
<keyword evidence="1" id="KW-1133">Transmembrane helix</keyword>
<dbReference type="Pfam" id="PF01609">
    <property type="entry name" value="DDE_Tnp_1"/>
    <property type="match status" value="1"/>
</dbReference>